<proteinExistence type="predicted"/>
<dbReference type="Proteomes" id="UP001470230">
    <property type="component" value="Unassembled WGS sequence"/>
</dbReference>
<feature type="compositionally biased region" description="Basic and acidic residues" evidence="2">
    <location>
        <begin position="362"/>
        <end position="380"/>
    </location>
</feature>
<protein>
    <recommendedName>
        <fullName evidence="5">F5/8 type C domain-containing protein</fullName>
    </recommendedName>
</protein>
<evidence type="ECO:0000256" key="1">
    <source>
        <dbReference type="SAM" id="Coils"/>
    </source>
</evidence>
<feature type="coiled-coil region" evidence="1">
    <location>
        <begin position="93"/>
        <end position="120"/>
    </location>
</feature>
<dbReference type="EMBL" id="JAPFFF010000009">
    <property type="protein sequence ID" value="KAK8883028.1"/>
    <property type="molecule type" value="Genomic_DNA"/>
</dbReference>
<dbReference type="Gene3D" id="3.30.710.10">
    <property type="entry name" value="Potassium Channel Kv1.1, Chain A"/>
    <property type="match status" value="1"/>
</dbReference>
<dbReference type="InterPro" id="IPR008979">
    <property type="entry name" value="Galactose-bd-like_sf"/>
</dbReference>
<evidence type="ECO:0000313" key="3">
    <source>
        <dbReference type="EMBL" id="KAK8883028.1"/>
    </source>
</evidence>
<dbReference type="SUPFAM" id="SSF49785">
    <property type="entry name" value="Galactose-binding domain-like"/>
    <property type="match status" value="1"/>
</dbReference>
<accession>A0ABR2JW20</accession>
<dbReference type="InterPro" id="IPR011333">
    <property type="entry name" value="SKP1/BTB/POZ_sf"/>
</dbReference>
<name>A0ABR2JW20_9EUKA</name>
<evidence type="ECO:0000256" key="2">
    <source>
        <dbReference type="SAM" id="MobiDB-lite"/>
    </source>
</evidence>
<reference evidence="3 4" key="1">
    <citation type="submission" date="2024-04" db="EMBL/GenBank/DDBJ databases">
        <title>Tritrichomonas musculus Genome.</title>
        <authorList>
            <person name="Alves-Ferreira E."/>
            <person name="Grigg M."/>
            <person name="Lorenzi H."/>
            <person name="Galac M."/>
        </authorList>
    </citation>
    <scope>NUCLEOTIDE SEQUENCE [LARGE SCALE GENOMIC DNA]</scope>
    <source>
        <strain evidence="3 4">EAF2021</strain>
    </source>
</reference>
<keyword evidence="4" id="KW-1185">Reference proteome</keyword>
<feature type="region of interest" description="Disordered" evidence="2">
    <location>
        <begin position="362"/>
        <end position="382"/>
    </location>
</feature>
<gene>
    <name evidence="3" type="ORF">M9Y10_045676</name>
</gene>
<organism evidence="3 4">
    <name type="scientific">Tritrichomonas musculus</name>
    <dbReference type="NCBI Taxonomy" id="1915356"/>
    <lineage>
        <taxon>Eukaryota</taxon>
        <taxon>Metamonada</taxon>
        <taxon>Parabasalia</taxon>
        <taxon>Tritrichomonadida</taxon>
        <taxon>Tritrichomonadidae</taxon>
        <taxon>Tritrichomonas</taxon>
    </lineage>
</organism>
<evidence type="ECO:0008006" key="5">
    <source>
        <dbReference type="Google" id="ProtNLM"/>
    </source>
</evidence>
<keyword evidence="1" id="KW-0175">Coiled coil</keyword>
<evidence type="ECO:0000313" key="4">
    <source>
        <dbReference type="Proteomes" id="UP001470230"/>
    </source>
</evidence>
<sequence>MKSFNLKISQIGVKKELKIIYEDGKNGLHKMNVSKDDILGKLRYYEKKRNEINQTNVIYIHEDIDFDIFAKFISSITTQEIDIDEKNYEIYYYLSQKYEYEELQQELDNFIQERSDISSVIAEISSRPESLSKSENDSMNSQINIEKEELISKNLDICIKNGNLKKLPLQMLNRILNSPKRVLKNHRLLFNFVIDLIKEKTKESLSNEELEDLCILPSSHDYCEMSSDEIEELLSIETTADLFTPRNPEKRMKMFAKREIEMSAKLQSIEEKISENENEYKAKIESLEKALENTRKSLEEIVKNGQKTTFQRISNIEENQQKYSSKLQLIESQVVEHNKKILNNENILSKFSQRIKFSDEKNDKNTIEKSDKISKEKSDNAIESQQIQSISKPLFVNGHNLINCENGIFQFLFETYKLNPALSGLIEISGNSSNNPNQRRLSSIIDSNWDSDWMSKNEPNSFVRIDFKKMLVRVKKYRISVGLSGGGSIFNSWILKAVTENNQEIVLDEVKNTNEITKKEPQSSFVVHNDSFIRSIQLIMKGKSCDGDHYMLVRNIELFGDIKSIET</sequence>
<feature type="coiled-coil region" evidence="1">
    <location>
        <begin position="259"/>
        <end position="333"/>
    </location>
</feature>
<comment type="caution">
    <text evidence="3">The sequence shown here is derived from an EMBL/GenBank/DDBJ whole genome shotgun (WGS) entry which is preliminary data.</text>
</comment>